<feature type="signal peptide" evidence="7">
    <location>
        <begin position="1"/>
        <end position="21"/>
    </location>
</feature>
<keyword evidence="3 6" id="KW-0133">Cell shape</keyword>
<evidence type="ECO:0000256" key="1">
    <source>
        <dbReference type="ARBA" id="ARBA00004752"/>
    </source>
</evidence>
<keyword evidence="10" id="KW-1185">Reference proteome</keyword>
<organism evidence="9 10">
    <name type="scientific">Paenibacillus konkukensis</name>
    <dbReference type="NCBI Taxonomy" id="2020716"/>
    <lineage>
        <taxon>Bacteria</taxon>
        <taxon>Bacillati</taxon>
        <taxon>Bacillota</taxon>
        <taxon>Bacilli</taxon>
        <taxon>Bacillales</taxon>
        <taxon>Paenibacillaceae</taxon>
        <taxon>Paenibacillus</taxon>
    </lineage>
</organism>
<evidence type="ECO:0000256" key="6">
    <source>
        <dbReference type="PROSITE-ProRule" id="PRU01373"/>
    </source>
</evidence>
<dbReference type="EC" id="2.-.-.-" evidence="9"/>
<gene>
    <name evidence="9" type="primary">yciB</name>
    <name evidence="9" type="ORF">SK3146_04812</name>
</gene>
<evidence type="ECO:0000256" key="7">
    <source>
        <dbReference type="SAM" id="SignalP"/>
    </source>
</evidence>
<dbReference type="Gene3D" id="2.40.440.10">
    <property type="entry name" value="L,D-transpeptidase catalytic domain-like"/>
    <property type="match status" value="1"/>
</dbReference>
<evidence type="ECO:0000313" key="10">
    <source>
        <dbReference type="Proteomes" id="UP001057134"/>
    </source>
</evidence>
<feature type="active site" description="Proton donor/acceptor" evidence="6">
    <location>
        <position position="148"/>
    </location>
</feature>
<keyword evidence="5 6" id="KW-0961">Cell wall biogenesis/degradation</keyword>
<evidence type="ECO:0000256" key="4">
    <source>
        <dbReference type="ARBA" id="ARBA00022984"/>
    </source>
</evidence>
<dbReference type="CDD" id="cd16913">
    <property type="entry name" value="YkuD_like"/>
    <property type="match status" value="1"/>
</dbReference>
<evidence type="ECO:0000259" key="8">
    <source>
        <dbReference type="PROSITE" id="PS52029"/>
    </source>
</evidence>
<evidence type="ECO:0000313" key="9">
    <source>
        <dbReference type="EMBL" id="UQZ85523.1"/>
    </source>
</evidence>
<protein>
    <submittedName>
        <fullName evidence="9">L,D-transpeptidase YciB</fullName>
        <ecNumber evidence="9">2.-.-.-</ecNumber>
    </submittedName>
</protein>
<dbReference type="InterPro" id="IPR000629">
    <property type="entry name" value="RNA-helicase_DEAD-box_CS"/>
</dbReference>
<name>A0ABY4RTW9_9BACL</name>
<dbReference type="InterPro" id="IPR038063">
    <property type="entry name" value="Transpep_catalytic_dom"/>
</dbReference>
<dbReference type="PROSITE" id="PS00039">
    <property type="entry name" value="DEAD_ATP_HELICASE"/>
    <property type="match status" value="1"/>
</dbReference>
<dbReference type="PANTHER" id="PTHR30582">
    <property type="entry name" value="L,D-TRANSPEPTIDASE"/>
    <property type="match status" value="1"/>
</dbReference>
<evidence type="ECO:0000256" key="2">
    <source>
        <dbReference type="ARBA" id="ARBA00022679"/>
    </source>
</evidence>
<dbReference type="InterPro" id="IPR005490">
    <property type="entry name" value="LD_TPept_cat_dom"/>
</dbReference>
<dbReference type="GO" id="GO:0016740">
    <property type="term" value="F:transferase activity"/>
    <property type="evidence" value="ECO:0007669"/>
    <property type="project" value="UniProtKB-KW"/>
</dbReference>
<evidence type="ECO:0000256" key="3">
    <source>
        <dbReference type="ARBA" id="ARBA00022960"/>
    </source>
</evidence>
<dbReference type="RefSeq" id="WP_434006911.1">
    <property type="nucleotide sequence ID" value="NZ_CP027059.1"/>
</dbReference>
<comment type="pathway">
    <text evidence="1 6">Cell wall biogenesis; peptidoglycan biosynthesis.</text>
</comment>
<feature type="active site" description="Nucleophile" evidence="6">
    <location>
        <position position="174"/>
    </location>
</feature>
<feature type="chain" id="PRO_5047508620" evidence="7">
    <location>
        <begin position="22"/>
        <end position="199"/>
    </location>
</feature>
<dbReference type="SUPFAM" id="SSF141523">
    <property type="entry name" value="L,D-transpeptidase catalytic domain-like"/>
    <property type="match status" value="1"/>
</dbReference>
<accession>A0ABY4RTW9</accession>
<proteinExistence type="predicted"/>
<dbReference type="PROSITE" id="PS52029">
    <property type="entry name" value="LD_TPASE"/>
    <property type="match status" value="1"/>
</dbReference>
<evidence type="ECO:0000256" key="5">
    <source>
        <dbReference type="ARBA" id="ARBA00023316"/>
    </source>
</evidence>
<dbReference type="EMBL" id="CP027059">
    <property type="protein sequence ID" value="UQZ85523.1"/>
    <property type="molecule type" value="Genomic_DNA"/>
</dbReference>
<dbReference type="Pfam" id="PF03734">
    <property type="entry name" value="YkuD"/>
    <property type="match status" value="1"/>
</dbReference>
<dbReference type="InterPro" id="IPR050979">
    <property type="entry name" value="LD-transpeptidase"/>
</dbReference>
<sequence length="199" mass="21685">MKTAYVIASAGLMLLMLGGCGPSEPSSVSSAPTPPVAAVTDQAEQAANTASAIDWTEPSGGPYPALAKGETIWLDVSIGDQKVYVKDGDKVLYSMVMSSGLDTSPDNTSPQGTYYIEPERGDWFYSKKAKEGAMYWVSWKNHGEFLFHSVPMDEERHVIVDEADKLGQKASHGCFRLSIPDAKWIYDHVPKQTKVVVHS</sequence>
<reference evidence="9" key="1">
    <citation type="submission" date="2018-02" db="EMBL/GenBank/DDBJ databases">
        <authorList>
            <person name="Kim S.-K."/>
            <person name="Jung H.-I."/>
            <person name="Lee S.-W."/>
        </authorList>
    </citation>
    <scope>NUCLEOTIDE SEQUENCE</scope>
    <source>
        <strain evidence="9">SK3146</strain>
    </source>
</reference>
<dbReference type="PROSITE" id="PS51257">
    <property type="entry name" value="PROKAR_LIPOPROTEIN"/>
    <property type="match status" value="1"/>
</dbReference>
<dbReference type="Proteomes" id="UP001057134">
    <property type="component" value="Chromosome"/>
</dbReference>
<keyword evidence="2 9" id="KW-0808">Transferase</keyword>
<keyword evidence="7" id="KW-0732">Signal</keyword>
<reference evidence="9" key="2">
    <citation type="journal article" date="2021" name="J Anim Sci Technol">
        <title>Complete genome sequence of Paenibacillus konkukensis sp. nov. SK3146 as a potential probiotic strain.</title>
        <authorList>
            <person name="Jung H.I."/>
            <person name="Park S."/>
            <person name="Niu K.M."/>
            <person name="Lee S.W."/>
            <person name="Kothari D."/>
            <person name="Yi K.J."/>
            <person name="Kim S.K."/>
        </authorList>
    </citation>
    <scope>NUCLEOTIDE SEQUENCE</scope>
    <source>
        <strain evidence="9">SK3146</strain>
    </source>
</reference>
<feature type="domain" description="L,D-TPase catalytic" evidence="8">
    <location>
        <begin position="72"/>
        <end position="198"/>
    </location>
</feature>
<keyword evidence="4 6" id="KW-0573">Peptidoglycan synthesis</keyword>
<dbReference type="PANTHER" id="PTHR30582:SF2">
    <property type="entry name" value="L,D-TRANSPEPTIDASE YCIB-RELATED"/>
    <property type="match status" value="1"/>
</dbReference>